<dbReference type="GO" id="GO:0016740">
    <property type="term" value="F:transferase activity"/>
    <property type="evidence" value="ECO:0007669"/>
    <property type="project" value="UniProtKB-KW"/>
</dbReference>
<sequence>MNLLTFTIWPEMIFWPDLIIKGWLPYKDIAIAHNPLLILSLAGWMQVFGTQIWLIKVFTLLIALLSGVLLYRISKSILTVIVWIALWFIMGGLGLWFDLALVPLGLLLYLLASKRKWFLAGICWGIMFLTKQTAVWFLIPILFLRPKKEFPTGMGIILIIFLSLIWKLGILNDYWQWAIKFGIGILPSAVGQLKLPTPKNLIWTMAIIIPGIIGLTKKNWKLSLWAMAGIAGVWPRWEVFHFQPGLPFIAMGLSYLSKKMRIISSLFIFIIVMLFLGRDLNKPDRFIEPEILEVSQYINQHTQPTDTIFVWNTWDNIYALSDRLPATRPWIPQLPWYLSLPGVLTKMQSDLITNRPEMIIVSKSPDLPGLKELIDNKYQQEIIIGDLTVYRKRI</sequence>
<feature type="transmembrane region" description="Helical" evidence="1">
    <location>
        <begin position="260"/>
        <end position="277"/>
    </location>
</feature>
<reference evidence="2 3" key="1">
    <citation type="journal article" date="2015" name="Nature">
        <title>rRNA introns, odd ribosomes, and small enigmatic genomes across a large radiation of phyla.</title>
        <authorList>
            <person name="Brown C.T."/>
            <person name="Hug L.A."/>
            <person name="Thomas B.C."/>
            <person name="Sharon I."/>
            <person name="Castelle C.J."/>
            <person name="Singh A."/>
            <person name="Wilkins M.J."/>
            <person name="Williams K.H."/>
            <person name="Banfield J.F."/>
        </authorList>
    </citation>
    <scope>NUCLEOTIDE SEQUENCE [LARGE SCALE GENOMIC DNA]</scope>
</reference>
<keyword evidence="1" id="KW-0812">Transmembrane</keyword>
<keyword evidence="2" id="KW-0808">Transferase</keyword>
<evidence type="ECO:0000313" key="3">
    <source>
        <dbReference type="Proteomes" id="UP000034774"/>
    </source>
</evidence>
<evidence type="ECO:0000256" key="1">
    <source>
        <dbReference type="SAM" id="Phobius"/>
    </source>
</evidence>
<feature type="transmembrane region" description="Helical" evidence="1">
    <location>
        <begin position="150"/>
        <end position="168"/>
    </location>
</feature>
<feature type="transmembrane region" description="Helical" evidence="1">
    <location>
        <begin position="222"/>
        <end position="239"/>
    </location>
</feature>
<feature type="transmembrane region" description="Helical" evidence="1">
    <location>
        <begin position="53"/>
        <end position="71"/>
    </location>
</feature>
<feature type="transmembrane region" description="Helical" evidence="1">
    <location>
        <begin position="78"/>
        <end position="97"/>
    </location>
</feature>
<feature type="transmembrane region" description="Helical" evidence="1">
    <location>
        <begin position="200"/>
        <end position="216"/>
    </location>
</feature>
<feature type="transmembrane region" description="Helical" evidence="1">
    <location>
        <begin position="117"/>
        <end position="143"/>
    </location>
</feature>
<gene>
    <name evidence="2" type="ORF">UT17_C0007G0024</name>
</gene>
<dbReference type="EMBL" id="LBVU01000007">
    <property type="protein sequence ID" value="KKQ91498.1"/>
    <property type="molecule type" value="Genomic_DNA"/>
</dbReference>
<proteinExistence type="predicted"/>
<evidence type="ECO:0000313" key="2">
    <source>
        <dbReference type="EMBL" id="KKQ91498.1"/>
    </source>
</evidence>
<comment type="caution">
    <text evidence="2">The sequence shown here is derived from an EMBL/GenBank/DDBJ whole genome shotgun (WGS) entry which is preliminary data.</text>
</comment>
<accession>A0A0G0LHY2</accession>
<dbReference type="Proteomes" id="UP000034774">
    <property type="component" value="Unassembled WGS sequence"/>
</dbReference>
<keyword evidence="1" id="KW-0472">Membrane</keyword>
<name>A0A0G0LHY2_9BACT</name>
<keyword evidence="1" id="KW-1133">Transmembrane helix</keyword>
<protein>
    <submittedName>
        <fullName evidence="2">Integral membrane glycosyltransferase</fullName>
    </submittedName>
</protein>
<dbReference type="STRING" id="1618572.UT17_C0007G0024"/>
<organism evidence="2 3">
    <name type="scientific">Candidatus Woesebacteria bacterium GW2011_GWB1_39_10</name>
    <dbReference type="NCBI Taxonomy" id="1618572"/>
    <lineage>
        <taxon>Bacteria</taxon>
        <taxon>Candidatus Woeseibacteriota</taxon>
    </lineage>
</organism>
<dbReference type="AlphaFoldDB" id="A0A0G0LHY2"/>